<reference evidence="4 5" key="1">
    <citation type="journal article" date="2020" name="ISME J.">
        <title>Uncovering the hidden diversity of litter-decomposition mechanisms in mushroom-forming fungi.</title>
        <authorList>
            <person name="Floudas D."/>
            <person name="Bentzer J."/>
            <person name="Ahren D."/>
            <person name="Johansson T."/>
            <person name="Persson P."/>
            <person name="Tunlid A."/>
        </authorList>
    </citation>
    <scope>NUCLEOTIDE SEQUENCE [LARGE SCALE GENOMIC DNA]</scope>
    <source>
        <strain evidence="4 5">CBS 291.85</strain>
    </source>
</reference>
<dbReference type="PANTHER" id="PTHR37534">
    <property type="entry name" value="TRANSCRIPTIONAL ACTIVATOR PROTEIN UGA3"/>
    <property type="match status" value="1"/>
</dbReference>
<dbReference type="EMBL" id="JAACJM010000203">
    <property type="protein sequence ID" value="KAF5337925.1"/>
    <property type="molecule type" value="Genomic_DNA"/>
</dbReference>
<evidence type="ECO:0000256" key="1">
    <source>
        <dbReference type="ARBA" id="ARBA00004123"/>
    </source>
</evidence>
<keyword evidence="5" id="KW-1185">Reference proteome</keyword>
<feature type="region of interest" description="Disordered" evidence="3">
    <location>
        <begin position="1"/>
        <end position="23"/>
    </location>
</feature>
<proteinExistence type="predicted"/>
<feature type="compositionally biased region" description="Polar residues" evidence="3">
    <location>
        <begin position="100"/>
        <end position="111"/>
    </location>
</feature>
<feature type="region of interest" description="Disordered" evidence="3">
    <location>
        <begin position="99"/>
        <end position="179"/>
    </location>
</feature>
<evidence type="ECO:0000313" key="5">
    <source>
        <dbReference type="Proteomes" id="UP000559256"/>
    </source>
</evidence>
<dbReference type="InterPro" id="IPR021858">
    <property type="entry name" value="Fun_TF"/>
</dbReference>
<dbReference type="AlphaFoldDB" id="A0A8H5CA43"/>
<dbReference type="GO" id="GO:0005634">
    <property type="term" value="C:nucleus"/>
    <property type="evidence" value="ECO:0007669"/>
    <property type="project" value="UniProtKB-SubCell"/>
</dbReference>
<evidence type="ECO:0000256" key="3">
    <source>
        <dbReference type="SAM" id="MobiDB-lite"/>
    </source>
</evidence>
<protein>
    <recommendedName>
        <fullName evidence="6">Zn(2)-C6 fungal-type domain-containing protein</fullName>
    </recommendedName>
</protein>
<dbReference type="Pfam" id="PF11951">
    <property type="entry name" value="Fungal_trans_2"/>
    <property type="match status" value="1"/>
</dbReference>
<sequence>MPKSASPKKAPGAPKAKGQKCDERADELNRCETCVRLRLQCLGFGAKRPDWLRENNNVSEIREKIKNFLASQGMIKGHSGTGPRAAEQEQTLLLADEQYHPSSESPQSNILVLSEDSPRGPLSNMRELPESEPEPSLYSSSSYAGPSSTYDSPSHSSIYSPSNTLLRPSTPEHYHQPNPYETYPSADFILTSNNSGLVVPFWTNVYNLEIPQDAYDDDSDIQQYSPLNLAFSTSVIPDMAQPLLEHYMQTVYRHQFQLADMISLPKIIFEPVLKYGTASEAAILLADIHRQKVSNDQLLLVRDGPVKDRYDELVQSFAHRGHYDESDAMAALHVISAFLFDGGRGDWHRWMHVAFYYCQSILDNRQRFRSYRDALVSCTTQENFIIKTFLWFDVLASVSTTKPPLFQNVINEIYNPEQISGIEDPSDVYTEPALSMINYMGCENRVLWALSEISALACWKQKQQDKGQLSVGELIRRANSLHEALAPRTGFHQQPHSSLSTDGIETQPEEPARYFASEIFRTAAIAYLQTIVNNDYCEVPEVQQAVKDCVEAFKSFKEHKSDVRHIVVRSTVFAVFLCGSFTDVAEDWKALKQHLEDEGEMGNCKGVMGLIEEVREKRERVRHQPVMWRQALNAVQMLLV</sequence>
<dbReference type="PANTHER" id="PTHR37534:SF46">
    <property type="entry name" value="ZN(II)2CYS6 TRANSCRIPTION FACTOR (EUROFUNG)"/>
    <property type="match status" value="1"/>
</dbReference>
<dbReference type="OrthoDB" id="5419315at2759"/>
<evidence type="ECO:0008006" key="6">
    <source>
        <dbReference type="Google" id="ProtNLM"/>
    </source>
</evidence>
<accession>A0A8H5CA43</accession>
<comment type="caution">
    <text evidence="4">The sequence shown here is derived from an EMBL/GenBank/DDBJ whole genome shotgun (WGS) entry which is preliminary data.</text>
</comment>
<comment type="subcellular location">
    <subcellularLocation>
        <location evidence="1">Nucleus</location>
    </subcellularLocation>
</comment>
<name>A0A8H5CA43_9AGAR</name>
<gene>
    <name evidence="4" type="ORF">D9758_013108</name>
</gene>
<keyword evidence="2" id="KW-0539">Nucleus</keyword>
<evidence type="ECO:0000256" key="2">
    <source>
        <dbReference type="ARBA" id="ARBA00023242"/>
    </source>
</evidence>
<organism evidence="4 5">
    <name type="scientific">Tetrapyrgos nigripes</name>
    <dbReference type="NCBI Taxonomy" id="182062"/>
    <lineage>
        <taxon>Eukaryota</taxon>
        <taxon>Fungi</taxon>
        <taxon>Dikarya</taxon>
        <taxon>Basidiomycota</taxon>
        <taxon>Agaricomycotina</taxon>
        <taxon>Agaricomycetes</taxon>
        <taxon>Agaricomycetidae</taxon>
        <taxon>Agaricales</taxon>
        <taxon>Marasmiineae</taxon>
        <taxon>Marasmiaceae</taxon>
        <taxon>Tetrapyrgos</taxon>
    </lineage>
</organism>
<feature type="compositionally biased region" description="Low complexity" evidence="3">
    <location>
        <begin position="1"/>
        <end position="16"/>
    </location>
</feature>
<dbReference type="Proteomes" id="UP000559256">
    <property type="component" value="Unassembled WGS sequence"/>
</dbReference>
<feature type="compositionally biased region" description="Low complexity" evidence="3">
    <location>
        <begin position="134"/>
        <end position="162"/>
    </location>
</feature>
<evidence type="ECO:0000313" key="4">
    <source>
        <dbReference type="EMBL" id="KAF5337925.1"/>
    </source>
</evidence>